<organism evidence="2 3">
    <name type="scientific">Senna tora</name>
    <dbReference type="NCBI Taxonomy" id="362788"/>
    <lineage>
        <taxon>Eukaryota</taxon>
        <taxon>Viridiplantae</taxon>
        <taxon>Streptophyta</taxon>
        <taxon>Embryophyta</taxon>
        <taxon>Tracheophyta</taxon>
        <taxon>Spermatophyta</taxon>
        <taxon>Magnoliopsida</taxon>
        <taxon>eudicotyledons</taxon>
        <taxon>Gunneridae</taxon>
        <taxon>Pentapetalae</taxon>
        <taxon>rosids</taxon>
        <taxon>fabids</taxon>
        <taxon>Fabales</taxon>
        <taxon>Fabaceae</taxon>
        <taxon>Caesalpinioideae</taxon>
        <taxon>Cassia clade</taxon>
        <taxon>Senna</taxon>
    </lineage>
</organism>
<dbReference type="EMBL" id="JAAIUW010000004">
    <property type="protein sequence ID" value="KAF7834988.1"/>
    <property type="molecule type" value="Genomic_DNA"/>
</dbReference>
<name>A0A834WZW7_9FABA</name>
<protein>
    <submittedName>
        <fullName evidence="2">Uncharacterized protein</fullName>
    </submittedName>
</protein>
<comment type="caution">
    <text evidence="2">The sequence shown here is derived from an EMBL/GenBank/DDBJ whole genome shotgun (WGS) entry which is preliminary data.</text>
</comment>
<proteinExistence type="predicted"/>
<accession>A0A834WZW7</accession>
<gene>
    <name evidence="2" type="ORF">G2W53_009847</name>
</gene>
<feature type="region of interest" description="Disordered" evidence="1">
    <location>
        <begin position="77"/>
        <end position="98"/>
    </location>
</feature>
<evidence type="ECO:0000313" key="3">
    <source>
        <dbReference type="Proteomes" id="UP000634136"/>
    </source>
</evidence>
<reference evidence="2" key="1">
    <citation type="submission" date="2020-09" db="EMBL/GenBank/DDBJ databases">
        <title>Genome-Enabled Discovery of Anthraquinone Biosynthesis in Senna tora.</title>
        <authorList>
            <person name="Kang S.-H."/>
            <person name="Pandey R.P."/>
            <person name="Lee C.-M."/>
            <person name="Sim J.-S."/>
            <person name="Jeong J.-T."/>
            <person name="Choi B.-S."/>
            <person name="Jung M."/>
            <person name="Ginzburg D."/>
            <person name="Zhao K."/>
            <person name="Won S.Y."/>
            <person name="Oh T.-J."/>
            <person name="Yu Y."/>
            <person name="Kim N.-H."/>
            <person name="Lee O.R."/>
            <person name="Lee T.-H."/>
            <person name="Bashyal P."/>
            <person name="Kim T.-S."/>
            <person name="Lee W.-H."/>
            <person name="Kawkins C."/>
            <person name="Kim C.-K."/>
            <person name="Kim J.S."/>
            <person name="Ahn B.O."/>
            <person name="Rhee S.Y."/>
            <person name="Sohng J.K."/>
        </authorList>
    </citation>
    <scope>NUCLEOTIDE SEQUENCE</scope>
    <source>
        <tissue evidence="2">Leaf</tissue>
    </source>
</reference>
<dbReference type="AlphaFoldDB" id="A0A834WZW7"/>
<keyword evidence="3" id="KW-1185">Reference proteome</keyword>
<sequence>MGEGRVGVMVRWGMGEGMGVRLERGGRKADWDGLVMKGNGCMVWDWKTAGVEGTVGEGMNEDGVNGDGFGIWGRKREVREREKAEKKKRGNGELGLRN</sequence>
<evidence type="ECO:0000313" key="2">
    <source>
        <dbReference type="EMBL" id="KAF7834988.1"/>
    </source>
</evidence>
<evidence type="ECO:0000256" key="1">
    <source>
        <dbReference type="SAM" id="MobiDB-lite"/>
    </source>
</evidence>
<dbReference type="Proteomes" id="UP000634136">
    <property type="component" value="Unassembled WGS sequence"/>
</dbReference>